<dbReference type="AlphaFoldDB" id="A0A0E9SVE5"/>
<reference evidence="1" key="1">
    <citation type="submission" date="2014-11" db="EMBL/GenBank/DDBJ databases">
        <authorList>
            <person name="Amaro Gonzalez C."/>
        </authorList>
    </citation>
    <scope>NUCLEOTIDE SEQUENCE</scope>
</reference>
<accession>A0A0E9SVE5</accession>
<evidence type="ECO:0000313" key="1">
    <source>
        <dbReference type="EMBL" id="JAH45319.1"/>
    </source>
</evidence>
<sequence>MLLRVVSPTIKSAFASEVMHTLNCNFLVNGNKNLLYLNVVTTSSFSVRSYSIANDIANANANENAQRSTVQNSLANVKTCVKPPDTVIHVET</sequence>
<reference evidence="1" key="2">
    <citation type="journal article" date="2015" name="Fish Shellfish Immunol.">
        <title>Early steps in the European eel (Anguilla anguilla)-Vibrio vulnificus interaction in the gills: Role of the RtxA13 toxin.</title>
        <authorList>
            <person name="Callol A."/>
            <person name="Pajuelo D."/>
            <person name="Ebbesson L."/>
            <person name="Teles M."/>
            <person name="MacKenzie S."/>
            <person name="Amaro C."/>
        </authorList>
    </citation>
    <scope>NUCLEOTIDE SEQUENCE</scope>
</reference>
<organism evidence="1">
    <name type="scientific">Anguilla anguilla</name>
    <name type="common">European freshwater eel</name>
    <name type="synonym">Muraena anguilla</name>
    <dbReference type="NCBI Taxonomy" id="7936"/>
    <lineage>
        <taxon>Eukaryota</taxon>
        <taxon>Metazoa</taxon>
        <taxon>Chordata</taxon>
        <taxon>Craniata</taxon>
        <taxon>Vertebrata</taxon>
        <taxon>Euteleostomi</taxon>
        <taxon>Actinopterygii</taxon>
        <taxon>Neopterygii</taxon>
        <taxon>Teleostei</taxon>
        <taxon>Anguilliformes</taxon>
        <taxon>Anguillidae</taxon>
        <taxon>Anguilla</taxon>
    </lineage>
</organism>
<dbReference type="EMBL" id="GBXM01063258">
    <property type="protein sequence ID" value="JAH45319.1"/>
    <property type="molecule type" value="Transcribed_RNA"/>
</dbReference>
<name>A0A0E9SVE5_ANGAN</name>
<protein>
    <submittedName>
        <fullName evidence="1">Uncharacterized protein</fullName>
    </submittedName>
</protein>
<proteinExistence type="predicted"/>